<keyword evidence="2 6" id="KW-0812">Transmembrane</keyword>
<dbReference type="GO" id="GO:0034993">
    <property type="term" value="C:meiotic nuclear membrane microtubule tethering complex"/>
    <property type="evidence" value="ECO:0007669"/>
    <property type="project" value="TreeGrafter"/>
</dbReference>
<dbReference type="GO" id="GO:0043495">
    <property type="term" value="F:protein-membrane adaptor activity"/>
    <property type="evidence" value="ECO:0007669"/>
    <property type="project" value="TreeGrafter"/>
</dbReference>
<evidence type="ECO:0000313" key="9">
    <source>
        <dbReference type="Proteomes" id="UP000274822"/>
    </source>
</evidence>
<comment type="subcellular location">
    <subcellularLocation>
        <location evidence="1">Membrane</location>
    </subcellularLocation>
</comment>
<gene>
    <name evidence="8" type="ORF">BC938DRAFT_477258</name>
</gene>
<evidence type="ECO:0000313" key="8">
    <source>
        <dbReference type="EMBL" id="RUS14725.1"/>
    </source>
</evidence>
<name>A0A433PB98_9FUNG</name>
<dbReference type="Gene3D" id="2.60.120.260">
    <property type="entry name" value="Galactose-binding domain-like"/>
    <property type="match status" value="1"/>
</dbReference>
<sequence length="284" mass="31662">MPWNPYKGVPSFAYGCSIAEERCLAYDSDSDSDIGTTATLDTSPQYTDTEQEEQPPVSNHTPVIPDWYMYIIGIIALCAITALYAGTVVDHPSQYSASGFADRRHIRLNRHTSSITESPDFALYTGGASIIHQHTSPTYFPPLYTLRRALKSNIRIHPPEMAIMPSTHVGECWPMAGSQGQIAISLIQPITVTSIAIEHASRYKAIMLSSAPRDMELWGQPTHANCTAKICEPVFIESFTYNILGEPIQKIVILPMVNIKAILLRINSNWGHEHYTCIYKLSIY</sequence>
<feature type="region of interest" description="Disordered" evidence="5">
    <location>
        <begin position="29"/>
        <end position="60"/>
    </location>
</feature>
<dbReference type="InterPro" id="IPR045119">
    <property type="entry name" value="SUN1-5"/>
</dbReference>
<dbReference type="PROSITE" id="PS51469">
    <property type="entry name" value="SUN"/>
    <property type="match status" value="1"/>
</dbReference>
<reference evidence="8 9" key="1">
    <citation type="journal article" date="2018" name="New Phytol.">
        <title>Phylogenomics of Endogonaceae and evolution of mycorrhizas within Mucoromycota.</title>
        <authorList>
            <person name="Chang Y."/>
            <person name="Desiro A."/>
            <person name="Na H."/>
            <person name="Sandor L."/>
            <person name="Lipzen A."/>
            <person name="Clum A."/>
            <person name="Barry K."/>
            <person name="Grigoriev I.V."/>
            <person name="Martin F.M."/>
            <person name="Stajich J.E."/>
            <person name="Smith M.E."/>
            <person name="Bonito G."/>
            <person name="Spatafora J.W."/>
        </authorList>
    </citation>
    <scope>NUCLEOTIDE SEQUENCE [LARGE SCALE GENOMIC DNA]</scope>
    <source>
        <strain evidence="8 9">AD002</strain>
    </source>
</reference>
<dbReference type="EMBL" id="RBNJ01026791">
    <property type="protein sequence ID" value="RUS14725.1"/>
    <property type="molecule type" value="Genomic_DNA"/>
</dbReference>
<feature type="compositionally biased region" description="Polar residues" evidence="5">
    <location>
        <begin position="33"/>
        <end position="48"/>
    </location>
</feature>
<keyword evidence="3 6" id="KW-1133">Transmembrane helix</keyword>
<dbReference type="PANTHER" id="PTHR12911">
    <property type="entry name" value="SAD1/UNC-84-LIKE PROTEIN-RELATED"/>
    <property type="match status" value="1"/>
</dbReference>
<keyword evidence="9" id="KW-1185">Reference proteome</keyword>
<evidence type="ECO:0000256" key="2">
    <source>
        <dbReference type="ARBA" id="ARBA00022692"/>
    </source>
</evidence>
<evidence type="ECO:0000256" key="5">
    <source>
        <dbReference type="SAM" id="MobiDB-lite"/>
    </source>
</evidence>
<evidence type="ECO:0000256" key="4">
    <source>
        <dbReference type="ARBA" id="ARBA00023136"/>
    </source>
</evidence>
<dbReference type="Proteomes" id="UP000274822">
    <property type="component" value="Unassembled WGS sequence"/>
</dbReference>
<evidence type="ECO:0000256" key="6">
    <source>
        <dbReference type="SAM" id="Phobius"/>
    </source>
</evidence>
<organism evidence="8 9">
    <name type="scientific">Jimgerdemannia flammicorona</name>
    <dbReference type="NCBI Taxonomy" id="994334"/>
    <lineage>
        <taxon>Eukaryota</taxon>
        <taxon>Fungi</taxon>
        <taxon>Fungi incertae sedis</taxon>
        <taxon>Mucoromycota</taxon>
        <taxon>Mucoromycotina</taxon>
        <taxon>Endogonomycetes</taxon>
        <taxon>Endogonales</taxon>
        <taxon>Endogonaceae</taxon>
        <taxon>Jimgerdemannia</taxon>
    </lineage>
</organism>
<keyword evidence="4 6" id="KW-0472">Membrane</keyword>
<dbReference type="InterPro" id="IPR012919">
    <property type="entry name" value="SUN_dom"/>
</dbReference>
<evidence type="ECO:0000259" key="7">
    <source>
        <dbReference type="PROSITE" id="PS51469"/>
    </source>
</evidence>
<comment type="caution">
    <text evidence="8">The sequence shown here is derived from an EMBL/GenBank/DDBJ whole genome shotgun (WGS) entry which is preliminary data.</text>
</comment>
<evidence type="ECO:0000256" key="3">
    <source>
        <dbReference type="ARBA" id="ARBA00022989"/>
    </source>
</evidence>
<evidence type="ECO:0000256" key="1">
    <source>
        <dbReference type="ARBA" id="ARBA00004370"/>
    </source>
</evidence>
<protein>
    <submittedName>
        <fullName evidence="8">UNC-like C-terminal-domain-containing protein</fullName>
    </submittedName>
</protein>
<dbReference type="Pfam" id="PF07738">
    <property type="entry name" value="Sad1_UNC"/>
    <property type="match status" value="1"/>
</dbReference>
<proteinExistence type="predicted"/>
<feature type="domain" description="SUN" evidence="7">
    <location>
        <begin position="127"/>
        <end position="284"/>
    </location>
</feature>
<feature type="transmembrane region" description="Helical" evidence="6">
    <location>
        <begin position="67"/>
        <end position="86"/>
    </location>
</feature>
<accession>A0A433PB98</accession>
<dbReference type="PANTHER" id="PTHR12911:SF8">
    <property type="entry name" value="KLAROID PROTEIN-RELATED"/>
    <property type="match status" value="1"/>
</dbReference>
<dbReference type="AlphaFoldDB" id="A0A433PB98"/>